<gene>
    <name evidence="1" type="ORF">QAD02_018553</name>
</gene>
<reference evidence="1" key="1">
    <citation type="submission" date="2023-04" db="EMBL/GenBank/DDBJ databases">
        <title>A chromosome-level genome assembly of the parasitoid wasp Eretmocerus hayati.</title>
        <authorList>
            <person name="Zhong Y."/>
            <person name="Liu S."/>
            <person name="Liu Y."/>
        </authorList>
    </citation>
    <scope>NUCLEOTIDE SEQUENCE</scope>
    <source>
        <strain evidence="1">ZJU_SS_LIU_2023</strain>
    </source>
</reference>
<dbReference type="EMBL" id="CM056741">
    <property type="protein sequence ID" value="KAJ8682761.1"/>
    <property type="molecule type" value="Genomic_DNA"/>
</dbReference>
<evidence type="ECO:0000313" key="2">
    <source>
        <dbReference type="Proteomes" id="UP001239111"/>
    </source>
</evidence>
<name>A0ACC2PH37_9HYME</name>
<organism evidence="1 2">
    <name type="scientific">Eretmocerus hayati</name>
    <dbReference type="NCBI Taxonomy" id="131215"/>
    <lineage>
        <taxon>Eukaryota</taxon>
        <taxon>Metazoa</taxon>
        <taxon>Ecdysozoa</taxon>
        <taxon>Arthropoda</taxon>
        <taxon>Hexapoda</taxon>
        <taxon>Insecta</taxon>
        <taxon>Pterygota</taxon>
        <taxon>Neoptera</taxon>
        <taxon>Endopterygota</taxon>
        <taxon>Hymenoptera</taxon>
        <taxon>Apocrita</taxon>
        <taxon>Proctotrupomorpha</taxon>
        <taxon>Chalcidoidea</taxon>
        <taxon>Aphelinidae</taxon>
        <taxon>Aphelininae</taxon>
        <taxon>Eretmocerus</taxon>
    </lineage>
</organism>
<protein>
    <submittedName>
        <fullName evidence="1">Uncharacterized protein</fullName>
    </submittedName>
</protein>
<accession>A0ACC2PH37</accession>
<evidence type="ECO:0000313" key="1">
    <source>
        <dbReference type="EMBL" id="KAJ8682761.1"/>
    </source>
</evidence>
<sequence length="448" mass="50014">MTQFERKVSDFEDFKKFDIQSRSFSRQFCGIYRARLATLKPNILKRVKSKDSKLKILQIVDLTNDEYLNTPCVIIGTLYKHQELKPSILKELSEELQAVPQPPRLNYCSPKDTLFLEDNVSRVKLVGNIALEILVSGLACAVSGHGLNDGSFWVEDFYFPGPSLSPLTESPSSSAKDHGKLVLFLSGLDFVNQQNDLALELLNDWITGLVGSEETQEESAGIVNVVIAGNSIRGSPETFTRKGYFENKKKDDLFALEVHRAVYKFDDFISKISSSCKITLLPGEFDPSCHSLPQHPLHHNMLPKANRQGNTSGVTNPWIGKIGSRVVGGSSGQPILDIMKVTNTSESPLGWLEKTLEWQHFAPTAPDTLPEYPFDLSDPFVMSEYPNIYFAGNMEKYETKLLQGIHKMGDCEGQPIRLICIPRFSTSQTAVLVDLESLEAKLVSFQSS</sequence>
<proteinExistence type="predicted"/>
<comment type="caution">
    <text evidence="1">The sequence shown here is derived from an EMBL/GenBank/DDBJ whole genome shotgun (WGS) entry which is preliminary data.</text>
</comment>
<keyword evidence="2" id="KW-1185">Reference proteome</keyword>
<dbReference type="Proteomes" id="UP001239111">
    <property type="component" value="Chromosome 1"/>
</dbReference>